<dbReference type="STRING" id="717773.Thicy_1501"/>
<keyword evidence="1" id="KW-1133">Transmembrane helix</keyword>
<evidence type="ECO:0000313" key="3">
    <source>
        <dbReference type="Proteomes" id="UP000009232"/>
    </source>
</evidence>
<dbReference type="KEGG" id="tcy:Thicy_1501"/>
<name>F6DAK3_THICA</name>
<sequence length="64" mass="7225">MTLYQLLLIVPALLLIIALGMVILAFFQYRPEEILQTVVAWFKAHAFMLAIYGGVLVMIGLFLL</sequence>
<feature type="transmembrane region" description="Helical" evidence="1">
    <location>
        <begin position="39"/>
        <end position="63"/>
    </location>
</feature>
<reference evidence="2 3" key="1">
    <citation type="submission" date="2011-05" db="EMBL/GenBank/DDBJ databases">
        <title>Complete sequence of Thioalkalimicrobium cyclicum ALM1.</title>
        <authorList>
            <consortium name="US DOE Joint Genome Institute"/>
            <person name="Lucas S."/>
            <person name="Han J."/>
            <person name="Lapidus A."/>
            <person name="Cheng J.-F."/>
            <person name="Goodwin L."/>
            <person name="Pitluck S."/>
            <person name="Peters L."/>
            <person name="Mikhailova N."/>
            <person name="Davenport K."/>
            <person name="Han C."/>
            <person name="Tapia R."/>
            <person name="Land M."/>
            <person name="Hauser L."/>
            <person name="Kyrpides N."/>
            <person name="Ivanova N."/>
            <person name="Pagani I."/>
            <person name="Kappler U."/>
            <person name="Woyke T."/>
        </authorList>
    </citation>
    <scope>NUCLEOTIDE SEQUENCE [LARGE SCALE GENOMIC DNA]</scope>
    <source>
        <strain evidence="3">DSM 14477 / JCM 11371 / ALM1</strain>
    </source>
</reference>
<evidence type="ECO:0000313" key="2">
    <source>
        <dbReference type="EMBL" id="AEG32259.1"/>
    </source>
</evidence>
<evidence type="ECO:0000256" key="1">
    <source>
        <dbReference type="SAM" id="Phobius"/>
    </source>
</evidence>
<dbReference type="OrthoDB" id="9936190at2"/>
<keyword evidence="1" id="KW-0812">Transmembrane</keyword>
<gene>
    <name evidence="2" type="ordered locus">Thicy_1501</name>
</gene>
<organism evidence="2 3">
    <name type="scientific">Thiomicrospira cyclica (strain DSM 14477 / JCM 11371 / ALM1)</name>
    <name type="common">Thioalkalimicrobium cyclicum</name>
    <dbReference type="NCBI Taxonomy" id="717773"/>
    <lineage>
        <taxon>Bacteria</taxon>
        <taxon>Pseudomonadati</taxon>
        <taxon>Pseudomonadota</taxon>
        <taxon>Gammaproteobacteria</taxon>
        <taxon>Thiotrichales</taxon>
        <taxon>Piscirickettsiaceae</taxon>
        <taxon>Thiomicrospira</taxon>
    </lineage>
</organism>
<dbReference type="EMBL" id="CP002776">
    <property type="protein sequence ID" value="AEG32259.1"/>
    <property type="molecule type" value="Genomic_DNA"/>
</dbReference>
<dbReference type="RefSeq" id="WP_013836034.1">
    <property type="nucleotide sequence ID" value="NC_015581.1"/>
</dbReference>
<keyword evidence="3" id="KW-1185">Reference proteome</keyword>
<dbReference type="AlphaFoldDB" id="F6DAK3"/>
<keyword evidence="1" id="KW-0472">Membrane</keyword>
<proteinExistence type="predicted"/>
<protein>
    <submittedName>
        <fullName evidence="2">Uncharacterized protein</fullName>
    </submittedName>
</protein>
<accession>F6DAK3</accession>
<feature type="transmembrane region" description="Helical" evidence="1">
    <location>
        <begin position="6"/>
        <end position="27"/>
    </location>
</feature>
<dbReference type="HOGENOM" id="CLU_2866409_0_0_6"/>
<dbReference type="eggNOG" id="ENOG502ZSWE">
    <property type="taxonomic scope" value="Bacteria"/>
</dbReference>
<dbReference type="Proteomes" id="UP000009232">
    <property type="component" value="Chromosome"/>
</dbReference>